<dbReference type="GO" id="GO:0007040">
    <property type="term" value="P:lysosome organization"/>
    <property type="evidence" value="ECO:0007669"/>
    <property type="project" value="TreeGrafter"/>
</dbReference>
<accession>A0A1I8MDE7</accession>
<evidence type="ECO:0000256" key="7">
    <source>
        <dbReference type="ARBA" id="ARBA00023136"/>
    </source>
</evidence>
<dbReference type="PANTHER" id="PTHR23323:SF26">
    <property type="entry name" value="VACUOLAR PROTEIN SORTING-ASSOCIATED PROTEIN 18 HOMOLOG"/>
    <property type="match status" value="1"/>
</dbReference>
<dbReference type="GO" id="GO:0031902">
    <property type="term" value="C:late endosome membrane"/>
    <property type="evidence" value="ECO:0007669"/>
    <property type="project" value="UniProtKB-SubCell"/>
</dbReference>
<evidence type="ECO:0000256" key="2">
    <source>
        <dbReference type="ARBA" id="ARBA00010454"/>
    </source>
</evidence>
<proteinExistence type="inferred from homology"/>
<organism evidence="12">
    <name type="scientific">Musca domestica</name>
    <name type="common">House fly</name>
    <dbReference type="NCBI Taxonomy" id="7370"/>
    <lineage>
        <taxon>Eukaryota</taxon>
        <taxon>Metazoa</taxon>
        <taxon>Ecdysozoa</taxon>
        <taxon>Arthropoda</taxon>
        <taxon>Hexapoda</taxon>
        <taxon>Insecta</taxon>
        <taxon>Pterygota</taxon>
        <taxon>Neoptera</taxon>
        <taxon>Endopterygota</taxon>
        <taxon>Diptera</taxon>
        <taxon>Brachycera</taxon>
        <taxon>Muscomorpha</taxon>
        <taxon>Muscoidea</taxon>
        <taxon>Muscidae</taxon>
        <taxon>Musca</taxon>
    </lineage>
</organism>
<evidence type="ECO:0000259" key="10">
    <source>
        <dbReference type="Pfam" id="PF05131"/>
    </source>
</evidence>
<feature type="repeat" description="CHCR" evidence="8">
    <location>
        <begin position="646"/>
        <end position="800"/>
    </location>
</feature>
<gene>
    <name evidence="12" type="primary">101895041</name>
</gene>
<evidence type="ECO:0000256" key="6">
    <source>
        <dbReference type="ARBA" id="ARBA00022833"/>
    </source>
</evidence>
<dbReference type="PANTHER" id="PTHR23323">
    <property type="entry name" value="VACUOLAR PROTEIN SORTING-ASSOCIATED PROTEIN"/>
    <property type="match status" value="1"/>
</dbReference>
<dbReference type="KEGG" id="mde:101895041"/>
<evidence type="ECO:0000256" key="1">
    <source>
        <dbReference type="ARBA" id="ARBA00004492"/>
    </source>
</evidence>
<dbReference type="InterPro" id="IPR058919">
    <property type="entry name" value="Pep3/Vps18_RING_C"/>
</dbReference>
<dbReference type="PROSITE" id="PS50236">
    <property type="entry name" value="CHCR"/>
    <property type="match status" value="1"/>
</dbReference>
<keyword evidence="5" id="KW-0863">Zinc-finger</keyword>
<dbReference type="GO" id="GO:0030674">
    <property type="term" value="F:protein-macromolecule adaptor activity"/>
    <property type="evidence" value="ECO:0007669"/>
    <property type="project" value="TreeGrafter"/>
</dbReference>
<feature type="coiled-coil region" evidence="9">
    <location>
        <begin position="837"/>
        <end position="871"/>
    </location>
</feature>
<dbReference type="RefSeq" id="XP_005186234.2">
    <property type="nucleotide sequence ID" value="XM_005186177.4"/>
</dbReference>
<dbReference type="InterPro" id="IPR000547">
    <property type="entry name" value="Clathrin_H-chain/VPS_repeat"/>
</dbReference>
<dbReference type="GO" id="GO:0008270">
    <property type="term" value="F:zinc ion binding"/>
    <property type="evidence" value="ECO:0007669"/>
    <property type="project" value="UniProtKB-KW"/>
</dbReference>
<evidence type="ECO:0000256" key="4">
    <source>
        <dbReference type="ARBA" id="ARBA00022723"/>
    </source>
</evidence>
<keyword evidence="7" id="KW-0472">Membrane</keyword>
<dbReference type="InterPro" id="IPR007810">
    <property type="entry name" value="Pep3/Vps18_beta-prop"/>
</dbReference>
<keyword evidence="4" id="KW-0479">Metal-binding</keyword>
<dbReference type="VEuPathDB" id="VectorBase:MDOMA2_005611"/>
<evidence type="ECO:0000256" key="3">
    <source>
        <dbReference type="ARBA" id="ARBA00017338"/>
    </source>
</evidence>
<evidence type="ECO:0000259" key="11">
    <source>
        <dbReference type="Pfam" id="PF26148"/>
    </source>
</evidence>
<dbReference type="GO" id="GO:0030897">
    <property type="term" value="C:HOPS complex"/>
    <property type="evidence" value="ECO:0007669"/>
    <property type="project" value="TreeGrafter"/>
</dbReference>
<keyword evidence="9" id="KW-0175">Coiled coil</keyword>
<dbReference type="AlphaFoldDB" id="A0A1I8MDE7"/>
<dbReference type="GO" id="GO:0048284">
    <property type="term" value="P:organelle fusion"/>
    <property type="evidence" value="ECO:0007669"/>
    <property type="project" value="TreeGrafter"/>
</dbReference>
<evidence type="ECO:0000256" key="5">
    <source>
        <dbReference type="ARBA" id="ARBA00022771"/>
    </source>
</evidence>
<dbReference type="Pfam" id="PF05131">
    <property type="entry name" value="Pep3_Vps18"/>
    <property type="match status" value="1"/>
</dbReference>
<feature type="domain" description="Pep3/Vps18 RING C-terminal" evidence="11">
    <location>
        <begin position="875"/>
        <end position="970"/>
    </location>
</feature>
<dbReference type="Pfam" id="PF26148">
    <property type="entry name" value="VPS18_RING_C"/>
    <property type="match status" value="1"/>
</dbReference>
<reference evidence="12" key="1">
    <citation type="submission" date="2020-05" db="UniProtKB">
        <authorList>
            <consortium name="EnsemblMetazoa"/>
        </authorList>
    </citation>
    <scope>IDENTIFICATION</scope>
    <source>
        <strain evidence="12">Aabys</strain>
    </source>
</reference>
<protein>
    <recommendedName>
        <fullName evidence="3">Vacuolar protein sorting-associated protein 18 homolog</fullName>
    </recommendedName>
</protein>
<dbReference type="eggNOG" id="KOG2034">
    <property type="taxonomic scope" value="Eukaryota"/>
</dbReference>
<dbReference type="GO" id="GO:0008333">
    <property type="term" value="P:endosome to lysosome transport"/>
    <property type="evidence" value="ECO:0007669"/>
    <property type="project" value="TreeGrafter"/>
</dbReference>
<evidence type="ECO:0000256" key="8">
    <source>
        <dbReference type="PROSITE-ProRule" id="PRU01006"/>
    </source>
</evidence>
<sequence>MASNDDDLDIADRMLLAKPKFLTSIGGDSASVSSMPTTVTAIAGGGDKGDDTPIFSKRKMTLRLPKDYSGDLLHLTVCKNWLVCLMAAPQPSSQVTLFRFFLLRTLPPLEISLEKYLAGYKIGKLFLDYTGHHILISLIPKSPGLSADFLYIHGSGNKVRRIEKFKDHEITSVAFNYELGTESTTGPILLGTSKGLIFETELTLEADKPLYRKQVYDLGLGRPKYAITGLEFRHVPNTAGQYIVVATATDCIFTFQGHLRMEERTLQPIFNAYLGGTQSHGYEVAKTDMKYSVLQFYAKPNEKYPAQWGWLCGSGLRHGDVAQSSIKDEKFLLGENLVPLDKDLEQRRHLSYEEKRLNVPRAFVLTEYHVLLMYHDHITGICLLDQSVVYEEYFHEQMGKLLNIFQDPFTGNIYVYTEKMVFNFKVSEEQRNIWKIYLNMGSYEMAEVHAAGNGDNLNAVLLTKAQAAFDEKKYVEAAKIYAETQMPFEEVCLKFIDLKEKRPIITYVKKRMETMPPEADEQLFVLVAWLIDLYLTEINYPGRTPEEKKQWQVEYDEFMLNFSVIKCYRANRTAIQDLITQHADDHNLAQFAIANEDYDEVLQQHIGAEKYLEALHILQKQKNIELYYKYCPTLIEYLPKETIELMMLQGRKLNVQKLIPTITTIDSPLHISEIIKYLEYCIYNLGETYQAIHNFLIRLYAEHQPAKVMKYLENEGQDITLVHYDVNYALLVCMDFNIQVACVFLYSLRKLWPAAVDLALTFDIKLAKETASKPKDEKVKTKLWLKIAYHEIKDTNDVKKALDLLKECELLHIEDLLPFFSDFEKIDDFKEPICQALKEYNHKLQELQHDMEDVSKQAERVQSDLQNIRENCIRIEAHEQCNGCDTFLLVKPFFIFSCGHKFHADCLEKLVIPHLTSDQARRLTMLKQQLENILTQSVAMADKSNESKYKREKVKQEIEEILAADCVYCGLMIETIDQPFVEDWDQVNVDWE</sequence>
<evidence type="ECO:0000313" key="12">
    <source>
        <dbReference type="EnsemblMetazoa" id="MDOA003749-PA"/>
    </source>
</evidence>
<comment type="subcellular location">
    <subcellularLocation>
        <location evidence="1">Late endosome membrane</location>
        <topology evidence="1">Peripheral membrane protein</topology>
        <orientation evidence="1">Cytoplasmic side</orientation>
    </subcellularLocation>
</comment>
<keyword evidence="6" id="KW-0862">Zinc</keyword>
<comment type="similarity">
    <text evidence="2">Belongs to the VPS18 family.</text>
</comment>
<dbReference type="EnsemblMetazoa" id="MDOA003749-RA">
    <property type="protein sequence ID" value="MDOA003749-PA"/>
    <property type="gene ID" value="MDOA003749"/>
</dbReference>
<dbReference type="GO" id="GO:0007032">
    <property type="term" value="P:endosome organization"/>
    <property type="evidence" value="ECO:0007669"/>
    <property type="project" value="TreeGrafter"/>
</dbReference>
<dbReference type="OrthoDB" id="1845386at2759"/>
<name>A0A1I8MDE7_MUSDO</name>
<feature type="domain" description="Pep3/Vps18 beta-propeller" evidence="10">
    <location>
        <begin position="53"/>
        <end position="426"/>
    </location>
</feature>
<dbReference type="GO" id="GO:0006904">
    <property type="term" value="P:vesicle docking involved in exocytosis"/>
    <property type="evidence" value="ECO:0007669"/>
    <property type="project" value="TreeGrafter"/>
</dbReference>
<dbReference type="STRING" id="7370.A0A1I8MDE7"/>
<dbReference type="GO" id="GO:0006886">
    <property type="term" value="P:intracellular protein transport"/>
    <property type="evidence" value="ECO:0007669"/>
    <property type="project" value="UniProtKB-UniRule"/>
</dbReference>
<dbReference type="VEuPathDB" id="VectorBase:MDOA003749"/>
<evidence type="ECO:0000256" key="9">
    <source>
        <dbReference type="SAM" id="Coils"/>
    </source>
</evidence>